<dbReference type="InterPro" id="IPR040198">
    <property type="entry name" value="Fido_containing"/>
</dbReference>
<gene>
    <name evidence="4" type="ORF">HLUCCX10_07120</name>
</gene>
<dbReference type="EMBL" id="LJXT01000034">
    <property type="protein sequence ID" value="KPQ17055.1"/>
    <property type="molecule type" value="Genomic_DNA"/>
</dbReference>
<dbReference type="AlphaFoldDB" id="A0A0P8AFX3"/>
<feature type="binding site" evidence="1">
    <location>
        <begin position="302"/>
        <end position="309"/>
    </location>
    <ligand>
        <name>ATP</name>
        <dbReference type="ChEBI" id="CHEBI:30616"/>
    </ligand>
</feature>
<evidence type="ECO:0000259" key="3">
    <source>
        <dbReference type="PROSITE" id="PS51459"/>
    </source>
</evidence>
<protein>
    <recommendedName>
        <fullName evidence="3">Fido domain-containing protein</fullName>
    </recommendedName>
</protein>
<dbReference type="PATRIC" id="fig|1305737.6.peg.2067"/>
<dbReference type="STRING" id="1305737.GCA_000526355_02176"/>
<evidence type="ECO:0000313" key="5">
    <source>
        <dbReference type="Proteomes" id="UP000050421"/>
    </source>
</evidence>
<feature type="domain" description="Fido" evidence="3">
    <location>
        <begin position="219"/>
        <end position="359"/>
    </location>
</feature>
<keyword evidence="1" id="KW-0067">ATP-binding</keyword>
<reference evidence="4 5" key="1">
    <citation type="submission" date="2015-09" db="EMBL/GenBank/DDBJ databases">
        <title>Identification and resolution of microdiversity through metagenomic sequencing of parallel consortia.</title>
        <authorList>
            <person name="Nelson W.C."/>
            <person name="Romine M.F."/>
            <person name="Lindemann S.R."/>
        </authorList>
    </citation>
    <scope>NUCLEOTIDE SEQUENCE [LARGE SCALE GENOMIC DNA]</scope>
    <source>
        <strain evidence="4">HL-49</strain>
    </source>
</reference>
<dbReference type="PANTHER" id="PTHR13504:SF38">
    <property type="entry name" value="FIDO DOMAIN-CONTAINING PROTEIN"/>
    <property type="match status" value="1"/>
</dbReference>
<comment type="caution">
    <text evidence="4">The sequence shown here is derived from an EMBL/GenBank/DDBJ whole genome shotgun (WGS) entry which is preliminary data.</text>
</comment>
<dbReference type="SUPFAM" id="SSF140931">
    <property type="entry name" value="Fic-like"/>
    <property type="match status" value="1"/>
</dbReference>
<dbReference type="Pfam" id="PF02661">
    <property type="entry name" value="Fic"/>
    <property type="match status" value="1"/>
</dbReference>
<dbReference type="GO" id="GO:0005524">
    <property type="term" value="F:ATP binding"/>
    <property type="evidence" value="ECO:0007669"/>
    <property type="project" value="UniProtKB-KW"/>
</dbReference>
<dbReference type="InterPro" id="IPR036597">
    <property type="entry name" value="Fido-like_dom_sf"/>
</dbReference>
<dbReference type="InterPro" id="IPR003812">
    <property type="entry name" value="Fido"/>
</dbReference>
<evidence type="ECO:0000313" key="4">
    <source>
        <dbReference type="EMBL" id="KPQ17055.1"/>
    </source>
</evidence>
<evidence type="ECO:0000256" key="1">
    <source>
        <dbReference type="PIRSR" id="PIRSR640198-2"/>
    </source>
</evidence>
<keyword evidence="1" id="KW-0547">Nucleotide-binding</keyword>
<dbReference type="Gene3D" id="1.10.3290.10">
    <property type="entry name" value="Fido-like domain"/>
    <property type="match status" value="1"/>
</dbReference>
<dbReference type="OrthoDB" id="9813719at2"/>
<dbReference type="PANTHER" id="PTHR13504">
    <property type="entry name" value="FIDO DOMAIN-CONTAINING PROTEIN DDB_G0283145"/>
    <property type="match status" value="1"/>
</dbReference>
<accession>A0A0P8AFX3</accession>
<dbReference type="PROSITE" id="PS51459">
    <property type="entry name" value="FIDO"/>
    <property type="match status" value="1"/>
</dbReference>
<organism evidence="4 5">
    <name type="scientific">Algoriphagus marincola HL-49</name>
    <dbReference type="NCBI Taxonomy" id="1305737"/>
    <lineage>
        <taxon>Bacteria</taxon>
        <taxon>Pseudomonadati</taxon>
        <taxon>Bacteroidota</taxon>
        <taxon>Cytophagia</taxon>
        <taxon>Cytophagales</taxon>
        <taxon>Cyclobacteriaceae</taxon>
        <taxon>Algoriphagus</taxon>
    </lineage>
</organism>
<evidence type="ECO:0000256" key="2">
    <source>
        <dbReference type="PIRSR" id="PIRSR640198-3"/>
    </source>
</evidence>
<dbReference type="eggNOG" id="COG3177">
    <property type="taxonomic scope" value="Bacteria"/>
</dbReference>
<dbReference type="Proteomes" id="UP000050421">
    <property type="component" value="Unassembled WGS sequence"/>
</dbReference>
<name>A0A0P8AFX3_9BACT</name>
<sequence>MDIQKELDDILLTLRSFPSSASLEELKEALPISIERRTLQRRLKKLKEDQLIYTEGGSHATRYFFKDTAASQAKIETKEGSSMTLPLSPGGKEVWALVSRPEAQRKPVGYERDFLKNYRPNIDSYLSKEEKQKLAEWGKTKNQEQPAGTYAREILNRLLIDLSWNSSRLEGNTYSLLDTELLIHNGKTPANKSPMETQMILNHKEAIEFLVESSNEVGFNRYTFLNLHGMLSNNLLPNPAASGRLRTFGVGITNSVFTPSGIPQLIEELFDLILAKASQIQNPFEQAFFVLVQLPYLQPFDDVNKRVSRLAANIPLNLHNFAPLSFIDVPEESYVKGMIGIYELNRIELFKDVFLWAYERSALRYAAIRQSLGEPDHFRMKYWEEIRAIVSYIVINAMEKEAASQAIKSEVKKLPESDRSRFTEVVETELLGLHEGNFARYRIKPSEFSAWKKRWDS</sequence>
<proteinExistence type="predicted"/>
<feature type="site" description="Important for autoinhibition of adenylyltransferase activity" evidence="2">
    <location>
        <position position="170"/>
    </location>
</feature>